<gene>
    <name evidence="1" type="ORF">HPB49_016847</name>
</gene>
<keyword evidence="2" id="KW-1185">Reference proteome</keyword>
<evidence type="ECO:0000313" key="2">
    <source>
        <dbReference type="Proteomes" id="UP000821865"/>
    </source>
</evidence>
<comment type="caution">
    <text evidence="1">The sequence shown here is derived from an EMBL/GenBank/DDBJ whole genome shotgun (WGS) entry which is preliminary data.</text>
</comment>
<organism evidence="1 2">
    <name type="scientific">Dermacentor silvarum</name>
    <name type="common">Tick</name>
    <dbReference type="NCBI Taxonomy" id="543639"/>
    <lineage>
        <taxon>Eukaryota</taxon>
        <taxon>Metazoa</taxon>
        <taxon>Ecdysozoa</taxon>
        <taxon>Arthropoda</taxon>
        <taxon>Chelicerata</taxon>
        <taxon>Arachnida</taxon>
        <taxon>Acari</taxon>
        <taxon>Parasitiformes</taxon>
        <taxon>Ixodida</taxon>
        <taxon>Ixodoidea</taxon>
        <taxon>Ixodidae</taxon>
        <taxon>Rhipicephalinae</taxon>
        <taxon>Dermacentor</taxon>
    </lineage>
</organism>
<protein>
    <submittedName>
        <fullName evidence="1">Uncharacterized protein</fullName>
    </submittedName>
</protein>
<dbReference type="EMBL" id="CM023475">
    <property type="protein sequence ID" value="KAH7945885.1"/>
    <property type="molecule type" value="Genomic_DNA"/>
</dbReference>
<dbReference type="Proteomes" id="UP000821865">
    <property type="component" value="Chromosome 6"/>
</dbReference>
<name>A0ACB8CM49_DERSI</name>
<reference evidence="1" key="1">
    <citation type="submission" date="2020-05" db="EMBL/GenBank/DDBJ databases">
        <title>Large-scale comparative analyses of tick genomes elucidate their genetic diversity and vector capacities.</title>
        <authorList>
            <person name="Jia N."/>
            <person name="Wang J."/>
            <person name="Shi W."/>
            <person name="Du L."/>
            <person name="Sun Y."/>
            <person name="Zhan W."/>
            <person name="Jiang J."/>
            <person name="Wang Q."/>
            <person name="Zhang B."/>
            <person name="Ji P."/>
            <person name="Sakyi L.B."/>
            <person name="Cui X."/>
            <person name="Yuan T."/>
            <person name="Jiang B."/>
            <person name="Yang W."/>
            <person name="Lam T.T.-Y."/>
            <person name="Chang Q."/>
            <person name="Ding S."/>
            <person name="Wang X."/>
            <person name="Zhu J."/>
            <person name="Ruan X."/>
            <person name="Zhao L."/>
            <person name="Wei J."/>
            <person name="Que T."/>
            <person name="Du C."/>
            <person name="Cheng J."/>
            <person name="Dai P."/>
            <person name="Han X."/>
            <person name="Huang E."/>
            <person name="Gao Y."/>
            <person name="Liu J."/>
            <person name="Shao H."/>
            <person name="Ye R."/>
            <person name="Li L."/>
            <person name="Wei W."/>
            <person name="Wang X."/>
            <person name="Wang C."/>
            <person name="Yang T."/>
            <person name="Huo Q."/>
            <person name="Li W."/>
            <person name="Guo W."/>
            <person name="Chen H."/>
            <person name="Zhou L."/>
            <person name="Ni X."/>
            <person name="Tian J."/>
            <person name="Zhou Y."/>
            <person name="Sheng Y."/>
            <person name="Liu T."/>
            <person name="Pan Y."/>
            <person name="Xia L."/>
            <person name="Li J."/>
            <person name="Zhao F."/>
            <person name="Cao W."/>
        </authorList>
    </citation>
    <scope>NUCLEOTIDE SEQUENCE</scope>
    <source>
        <strain evidence="1">Dsil-2018</strain>
    </source>
</reference>
<accession>A0ACB8CM49</accession>
<proteinExistence type="predicted"/>
<sequence>MDSVHRLFVLAVIIGWALTEAVEANKHKRAQEEQDNPTDQVVKNKCWLKPDHRHCSDYVPRWYYDTTYLLCKQYLYGGCGGKDANAFKTHDECMRYCTFEVPEVEGMSGGKGGQQRDTNRG</sequence>
<evidence type="ECO:0000313" key="1">
    <source>
        <dbReference type="EMBL" id="KAH7945885.1"/>
    </source>
</evidence>